<gene>
    <name evidence="4" type="ORF">CVLEPA_LOCUS24390</name>
</gene>
<accession>A0ABP0GIQ2</accession>
<evidence type="ECO:0000256" key="1">
    <source>
        <dbReference type="ARBA" id="ARBA00006397"/>
    </source>
</evidence>
<dbReference type="Pfam" id="PF01399">
    <property type="entry name" value="PCI"/>
    <property type="match status" value="1"/>
</dbReference>
<name>A0ABP0GIQ2_CLALP</name>
<dbReference type="PANTHER" id="PTHR10855:SF1">
    <property type="entry name" value="26S PROTEASOME NON-ATPASE REGULATORY SUBUNIT 12"/>
    <property type="match status" value="1"/>
</dbReference>
<dbReference type="InterPro" id="IPR054559">
    <property type="entry name" value="PSMD12-CSN4-like_N"/>
</dbReference>
<comment type="caution">
    <text evidence="4">The sequence shown here is derived from an EMBL/GenBank/DDBJ whole genome shotgun (WGS) entry which is preliminary data.</text>
</comment>
<dbReference type="Proteomes" id="UP001642483">
    <property type="component" value="Unassembled WGS sequence"/>
</dbReference>
<evidence type="ECO:0000313" key="5">
    <source>
        <dbReference type="Proteomes" id="UP001642483"/>
    </source>
</evidence>
<dbReference type="Pfam" id="PF18098">
    <property type="entry name" value="RPN5_C"/>
    <property type="match status" value="1"/>
</dbReference>
<dbReference type="InterPro" id="IPR036388">
    <property type="entry name" value="WH-like_DNA-bd_sf"/>
</dbReference>
<dbReference type="Gene3D" id="1.10.10.10">
    <property type="entry name" value="Winged helix-like DNA-binding domain superfamily/Winged helix DNA-binding domain"/>
    <property type="match status" value="1"/>
</dbReference>
<dbReference type="SUPFAM" id="SSF46785">
    <property type="entry name" value="Winged helix' DNA-binding domain"/>
    <property type="match status" value="1"/>
</dbReference>
<reference evidence="4 5" key="1">
    <citation type="submission" date="2024-02" db="EMBL/GenBank/DDBJ databases">
        <authorList>
            <person name="Daric V."/>
            <person name="Darras S."/>
        </authorList>
    </citation>
    <scope>NUCLEOTIDE SEQUENCE [LARGE SCALE GENOMIC DNA]</scope>
</reference>
<dbReference type="Pfam" id="PF22241">
    <property type="entry name" value="PSMD12-CSN4_N"/>
    <property type="match status" value="1"/>
</dbReference>
<dbReference type="EMBL" id="CAWYQH010000119">
    <property type="protein sequence ID" value="CAK8691626.1"/>
    <property type="molecule type" value="Genomic_DNA"/>
</dbReference>
<evidence type="ECO:0000313" key="4">
    <source>
        <dbReference type="EMBL" id="CAK8691626.1"/>
    </source>
</evidence>
<sequence length="452" mass="52515">MSGDGKIEKMEIDYSDTVDRTIPDCEKLVQNGNLSEALEKLHSLEKQTRIACDMVSNGKVMVSAVRLCFDAKDWDTLNDNITVFVKKRSQLKQAIAKMVQECCTFVEKTPNLETKLKLIDTLRTATEGKIYVEIERARLTRTLAKIKEDGGDISEAANILQELQVETFGSMERKEKIEFILEQMRLCLAKKDYIRVQIISKKISTRFFEKVDEEVQKLKLRFYQMMIELDLAENSYLHTCKHFRAVYDTPLTQSDKMKWQQALKSVVLFVVLSPYDNEQSDMLARIQEEKKLEDIPKYKELLGCFVRQELIQLHKFLELYEHELREGEQGSPCTDAFLHTEEGEKRWKDFANRVVEHNIRVMAKYYTRITSKRMANLLNLCVEEAEEYLAKLVVNKTVFAKIDRLSGIISFARPREPSEVLNEWSNSLNKLMGSVNKATHLIAKEEMIHSLK</sequence>
<dbReference type="PANTHER" id="PTHR10855">
    <property type="entry name" value="26S PROTEASOME NON-ATPASE REGULATORY SUBUNIT 12/COP9 SIGNALOSOME COMPLEX SUBUNIT 4"/>
    <property type="match status" value="1"/>
</dbReference>
<organism evidence="4 5">
    <name type="scientific">Clavelina lepadiformis</name>
    <name type="common">Light-bulb sea squirt</name>
    <name type="synonym">Ascidia lepadiformis</name>
    <dbReference type="NCBI Taxonomy" id="159417"/>
    <lineage>
        <taxon>Eukaryota</taxon>
        <taxon>Metazoa</taxon>
        <taxon>Chordata</taxon>
        <taxon>Tunicata</taxon>
        <taxon>Ascidiacea</taxon>
        <taxon>Aplousobranchia</taxon>
        <taxon>Clavelinidae</taxon>
        <taxon>Clavelina</taxon>
    </lineage>
</organism>
<dbReference type="SMART" id="SM00088">
    <property type="entry name" value="PINT"/>
    <property type="match status" value="1"/>
</dbReference>
<dbReference type="PROSITE" id="PS50250">
    <property type="entry name" value="PCI"/>
    <property type="match status" value="1"/>
</dbReference>
<dbReference type="InterPro" id="IPR036390">
    <property type="entry name" value="WH_DNA-bd_sf"/>
</dbReference>
<evidence type="ECO:0000256" key="2">
    <source>
        <dbReference type="ARBA" id="ARBA00022942"/>
    </source>
</evidence>
<evidence type="ECO:0000259" key="3">
    <source>
        <dbReference type="PROSITE" id="PS50250"/>
    </source>
</evidence>
<dbReference type="InterPro" id="IPR040896">
    <property type="entry name" value="RPN5_C"/>
</dbReference>
<dbReference type="InterPro" id="IPR000717">
    <property type="entry name" value="PCI_dom"/>
</dbReference>
<keyword evidence="2" id="KW-0647">Proteasome</keyword>
<proteinExistence type="inferred from homology"/>
<feature type="domain" description="PCI" evidence="3">
    <location>
        <begin position="235"/>
        <end position="416"/>
    </location>
</feature>
<protein>
    <recommendedName>
        <fullName evidence="3">PCI domain-containing protein</fullName>
    </recommendedName>
</protein>
<keyword evidence="5" id="KW-1185">Reference proteome</keyword>
<comment type="similarity">
    <text evidence="1">Belongs to the proteasome subunit p55 family.</text>
</comment>
<dbReference type="InterPro" id="IPR040134">
    <property type="entry name" value="PSMD12/CSN4"/>
</dbReference>